<proteinExistence type="predicted"/>
<dbReference type="AlphaFoldDB" id="A0A8H7P3F6"/>
<gene>
    <name evidence="1" type="ORF">IEO21_04825</name>
</gene>
<dbReference type="EMBL" id="JADOXO010000077">
    <property type="protein sequence ID" value="KAF9814975.1"/>
    <property type="molecule type" value="Genomic_DNA"/>
</dbReference>
<protein>
    <submittedName>
        <fullName evidence="1">Uncharacterized protein</fullName>
    </submittedName>
</protein>
<dbReference type="InterPro" id="IPR009960">
    <property type="entry name" value="Fruit_body_lectin_fun"/>
</dbReference>
<reference evidence="1" key="1">
    <citation type="submission" date="2020-11" db="EMBL/GenBank/DDBJ databases">
        <authorList>
            <person name="Koelle M."/>
            <person name="Horta M.A.C."/>
            <person name="Nowrousian M."/>
            <person name="Ohm R.A."/>
            <person name="Benz P."/>
            <person name="Pilgard A."/>
        </authorList>
    </citation>
    <scope>NUCLEOTIDE SEQUENCE</scope>
    <source>
        <strain evidence="1">FPRL280</strain>
    </source>
</reference>
<dbReference type="InterPro" id="IPR015926">
    <property type="entry name" value="Cytolysin/lectin"/>
</dbReference>
<evidence type="ECO:0000313" key="1">
    <source>
        <dbReference type="EMBL" id="KAF9814975.1"/>
    </source>
</evidence>
<reference evidence="1" key="2">
    <citation type="journal article" name="Front. Microbiol.">
        <title>Degradative Capacity of Two Strains of Rhodonia placenta: From Phenotype to Genotype.</title>
        <authorList>
            <person name="Kolle M."/>
            <person name="Horta M.A.C."/>
            <person name="Nowrousian M."/>
            <person name="Ohm R.A."/>
            <person name="Benz J.P."/>
            <person name="Pilgard A."/>
        </authorList>
    </citation>
    <scope>NUCLEOTIDE SEQUENCE</scope>
    <source>
        <strain evidence="1">FPRL280</strain>
    </source>
</reference>
<organism evidence="1 2">
    <name type="scientific">Rhodonia placenta</name>
    <dbReference type="NCBI Taxonomy" id="104341"/>
    <lineage>
        <taxon>Eukaryota</taxon>
        <taxon>Fungi</taxon>
        <taxon>Dikarya</taxon>
        <taxon>Basidiomycota</taxon>
        <taxon>Agaricomycotina</taxon>
        <taxon>Agaricomycetes</taxon>
        <taxon>Polyporales</taxon>
        <taxon>Adustoporiaceae</taxon>
        <taxon>Rhodonia</taxon>
    </lineage>
</organism>
<sequence length="151" mass="16961">MPYTITVHTRNRSNVGFGIVEKSVWHKGTWSSRNGCQLLRIDGSGTSGVLQYRNRETGEAFLIAVGVHNNGKWCDVMMDLTRSDSAAAKHRSWFNGPSVHYQAKWKKQDNIQRKGLAGRCVEVHYSDSGYQDDSGWHYDVDVTISDAQTAP</sequence>
<evidence type="ECO:0000313" key="2">
    <source>
        <dbReference type="Proteomes" id="UP000639403"/>
    </source>
</evidence>
<accession>A0A8H7P3F6</accession>
<dbReference type="Gene3D" id="2.60.270.20">
    <property type="entry name" value="Cytolysin/lectin"/>
    <property type="match status" value="1"/>
</dbReference>
<dbReference type="Proteomes" id="UP000639403">
    <property type="component" value="Unassembled WGS sequence"/>
</dbReference>
<name>A0A8H7P3F6_9APHY</name>
<dbReference type="Pfam" id="PF07367">
    <property type="entry name" value="FB_lectin"/>
    <property type="match status" value="1"/>
</dbReference>
<dbReference type="SUPFAM" id="SSF63724">
    <property type="entry name" value="Cytolysin/lectin"/>
    <property type="match status" value="1"/>
</dbReference>
<comment type="caution">
    <text evidence="1">The sequence shown here is derived from an EMBL/GenBank/DDBJ whole genome shotgun (WGS) entry which is preliminary data.</text>
</comment>